<feature type="compositionally biased region" description="Low complexity" evidence="1">
    <location>
        <begin position="1"/>
        <end position="16"/>
    </location>
</feature>
<dbReference type="Proteomes" id="UP001165120">
    <property type="component" value="Unassembled WGS sequence"/>
</dbReference>
<gene>
    <name evidence="2" type="ORF">Cboi02_000022500</name>
</gene>
<feature type="region of interest" description="Disordered" evidence="1">
    <location>
        <begin position="523"/>
        <end position="550"/>
    </location>
</feature>
<keyword evidence="3" id="KW-1185">Reference proteome</keyword>
<sequence>MKPNNNNNNNNNNHNNQSIFSTPESSQKLKMDINDLNPVNKENLLNLKEENEGGDIVVDMDSSLNINIHDLNIDLNDDQNDDTFLQFHSHNNNHNEIDHTKNILHNSTTNNDDNINDISNNNRTTNSSDDLIDDIFEFASNSDANRLLKNDSDTLIQDMPISISSIKRKEDTKDSDTSNLADEWVESFLSQHTNNDELSDTNLLINKANTEKLIQNSTDPHNDDNNTNNNGLKSIDESPIDYITEALIGDVTTNNSPSIDIDSPMSNSNNTKKINSIKSNNERKKSLISLSSTTPSSSASNTRYSGNHKITLSNSDPATALLPSSSATNNTPSSLKNNNSNNNSNNNGGNMLNSPKLDKGGKNLFTKDKYGSVTEDLDKNNVYTLLRDALKIYTDILTRSNEDIEPRTDYLLNYLYKNGNIQLRPKLIHQYLAPARDEARHRELKREVEDITIIKEIRSLLKTSERKRKSWNKRRNTSFNRLNEELNKIRSRDDLGEIKEEDGSDFDDSDLDDTLNDQIYGAKMDLDNDSDSDTSPETNSNNNNNNSNTNLIVGNLNNIKIGYKSNEFQAKEKNLTQFSEILNKIATFSKFNELLTKDSSLKLILRSLLKSNSNNDDRSLSHINYSVVPINIFNSNLNIDMERGRFFSFAEIYLNSEFLFSDSKNKSLANKSKEDSETEIKKSSITDNKTATATTTTTDSHKKASSVSSNSSLDSLGINFSRLINFKVITTVHDDNNLIIRKIEPVSGFVTADDSKVKLNLPLSANYWSSLCTEYSNGSIDSDKFDKIRIIHTLYLDDDVRKFKFQKGASIISFVWKFELTTDQNKKDSIDCLTIGKPLIDNFISKYIENDDYNFSKPTLKSKSKAKLYSGVVPSNPFFKFYG</sequence>
<proteinExistence type="predicted"/>
<feature type="region of interest" description="Disordered" evidence="1">
    <location>
        <begin position="1"/>
        <end position="27"/>
    </location>
</feature>
<reference evidence="2" key="1">
    <citation type="submission" date="2023-04" db="EMBL/GenBank/DDBJ databases">
        <title>Candida boidinii NBRC 10035.</title>
        <authorList>
            <person name="Ichikawa N."/>
            <person name="Sato H."/>
            <person name="Tonouchi N."/>
        </authorList>
    </citation>
    <scope>NUCLEOTIDE SEQUENCE</scope>
    <source>
        <strain evidence="2">NBRC 10035</strain>
    </source>
</reference>
<feature type="compositionally biased region" description="Polar residues" evidence="1">
    <location>
        <begin position="301"/>
        <end position="317"/>
    </location>
</feature>
<feature type="compositionally biased region" description="Low complexity" evidence="1">
    <location>
        <begin position="535"/>
        <end position="550"/>
    </location>
</feature>
<evidence type="ECO:0000313" key="3">
    <source>
        <dbReference type="Proteomes" id="UP001165120"/>
    </source>
</evidence>
<comment type="caution">
    <text evidence="2">The sequence shown here is derived from an EMBL/GenBank/DDBJ whole genome shotgun (WGS) entry which is preliminary data.</text>
</comment>
<feature type="compositionally biased region" description="Basic and acidic residues" evidence="1">
    <location>
        <begin position="671"/>
        <end position="684"/>
    </location>
</feature>
<name>A0A9W6W787_CANBO</name>
<accession>A0A9W6W787</accession>
<feature type="compositionally biased region" description="Low complexity" evidence="1">
    <location>
        <begin position="287"/>
        <end position="300"/>
    </location>
</feature>
<dbReference type="EMBL" id="BSXN01000039">
    <property type="protein sequence ID" value="GME66783.1"/>
    <property type="molecule type" value="Genomic_DNA"/>
</dbReference>
<feature type="compositionally biased region" description="Polar residues" evidence="1">
    <location>
        <begin position="17"/>
        <end position="26"/>
    </location>
</feature>
<evidence type="ECO:0000313" key="2">
    <source>
        <dbReference type="EMBL" id="GME66783.1"/>
    </source>
</evidence>
<feature type="region of interest" description="Disordered" evidence="1">
    <location>
        <begin position="671"/>
        <end position="712"/>
    </location>
</feature>
<feature type="compositionally biased region" description="Low complexity" evidence="1">
    <location>
        <begin position="322"/>
        <end position="355"/>
    </location>
</feature>
<organism evidence="2 3">
    <name type="scientific">Candida boidinii</name>
    <name type="common">Yeast</name>
    <dbReference type="NCBI Taxonomy" id="5477"/>
    <lineage>
        <taxon>Eukaryota</taxon>
        <taxon>Fungi</taxon>
        <taxon>Dikarya</taxon>
        <taxon>Ascomycota</taxon>
        <taxon>Saccharomycotina</taxon>
        <taxon>Pichiomycetes</taxon>
        <taxon>Pichiales</taxon>
        <taxon>Pichiaceae</taxon>
        <taxon>Ogataea</taxon>
        <taxon>Ogataea/Candida clade</taxon>
    </lineage>
</organism>
<evidence type="ECO:0000256" key="1">
    <source>
        <dbReference type="SAM" id="MobiDB-lite"/>
    </source>
</evidence>
<feature type="region of interest" description="Disordered" evidence="1">
    <location>
        <begin position="253"/>
        <end position="363"/>
    </location>
</feature>
<dbReference type="AlphaFoldDB" id="A0A9W6W787"/>
<feature type="region of interest" description="Disordered" evidence="1">
    <location>
        <begin position="215"/>
        <end position="236"/>
    </location>
</feature>
<feature type="compositionally biased region" description="Low complexity" evidence="1">
    <location>
        <begin position="266"/>
        <end position="279"/>
    </location>
</feature>
<protein>
    <submittedName>
        <fullName evidence="2">Unnamed protein product</fullName>
    </submittedName>
</protein>